<dbReference type="InterPro" id="IPR002656">
    <property type="entry name" value="Acyl_transf_3_dom"/>
</dbReference>
<evidence type="ECO:0000259" key="2">
    <source>
        <dbReference type="Pfam" id="PF01757"/>
    </source>
</evidence>
<dbReference type="Pfam" id="PF01757">
    <property type="entry name" value="Acyl_transf_3"/>
    <property type="match status" value="1"/>
</dbReference>
<name>A0A9J6FEQ3_HAELO</name>
<dbReference type="Proteomes" id="UP000821853">
    <property type="component" value="Chromosome 1"/>
</dbReference>
<feature type="transmembrane region" description="Helical" evidence="1">
    <location>
        <begin position="70"/>
        <end position="91"/>
    </location>
</feature>
<evidence type="ECO:0000256" key="1">
    <source>
        <dbReference type="SAM" id="Phobius"/>
    </source>
</evidence>
<evidence type="ECO:0000313" key="3">
    <source>
        <dbReference type="EMBL" id="KAH9361403.1"/>
    </source>
</evidence>
<feature type="domain" description="Acyltransferase 3" evidence="2">
    <location>
        <begin position="20"/>
        <end position="98"/>
    </location>
</feature>
<comment type="caution">
    <text evidence="3">The sequence shown here is derived from an EMBL/GenBank/DDBJ whole genome shotgun (WGS) entry which is preliminary data.</text>
</comment>
<keyword evidence="1" id="KW-0472">Membrane</keyword>
<dbReference type="AlphaFoldDB" id="A0A9J6FEQ3"/>
<dbReference type="OrthoDB" id="6489350at2759"/>
<keyword evidence="1" id="KW-1133">Transmembrane helix</keyword>
<dbReference type="PANTHER" id="PTHR11161">
    <property type="entry name" value="O-ACYLTRANSFERASE"/>
    <property type="match status" value="1"/>
</dbReference>
<evidence type="ECO:0000313" key="4">
    <source>
        <dbReference type="Proteomes" id="UP000821853"/>
    </source>
</evidence>
<dbReference type="InterPro" id="IPR052728">
    <property type="entry name" value="O2_lipid_transport_reg"/>
</dbReference>
<dbReference type="PANTHER" id="PTHR11161:SF0">
    <property type="entry name" value="O-ACYLTRANSFERASE LIKE PROTEIN"/>
    <property type="match status" value="1"/>
</dbReference>
<dbReference type="OMA" id="SIRCATN"/>
<keyword evidence="1" id="KW-0812">Transmembrane</keyword>
<gene>
    <name evidence="3" type="ORF">HPB48_003923</name>
</gene>
<reference evidence="3 4" key="1">
    <citation type="journal article" date="2020" name="Cell">
        <title>Large-Scale Comparative Analyses of Tick Genomes Elucidate Their Genetic Diversity and Vector Capacities.</title>
        <authorList>
            <consortium name="Tick Genome and Microbiome Consortium (TIGMIC)"/>
            <person name="Jia N."/>
            <person name="Wang J."/>
            <person name="Shi W."/>
            <person name="Du L."/>
            <person name="Sun Y."/>
            <person name="Zhan W."/>
            <person name="Jiang J.F."/>
            <person name="Wang Q."/>
            <person name="Zhang B."/>
            <person name="Ji P."/>
            <person name="Bell-Sakyi L."/>
            <person name="Cui X.M."/>
            <person name="Yuan T.T."/>
            <person name="Jiang B.G."/>
            <person name="Yang W.F."/>
            <person name="Lam T.T."/>
            <person name="Chang Q.C."/>
            <person name="Ding S.J."/>
            <person name="Wang X.J."/>
            <person name="Zhu J.G."/>
            <person name="Ruan X.D."/>
            <person name="Zhao L."/>
            <person name="Wei J.T."/>
            <person name="Ye R.Z."/>
            <person name="Que T.C."/>
            <person name="Du C.H."/>
            <person name="Zhou Y.H."/>
            <person name="Cheng J.X."/>
            <person name="Dai P.F."/>
            <person name="Guo W.B."/>
            <person name="Han X.H."/>
            <person name="Huang E.J."/>
            <person name="Li L.F."/>
            <person name="Wei W."/>
            <person name="Gao Y.C."/>
            <person name="Liu J.Z."/>
            <person name="Shao H.Z."/>
            <person name="Wang X."/>
            <person name="Wang C.C."/>
            <person name="Yang T.C."/>
            <person name="Huo Q.B."/>
            <person name="Li W."/>
            <person name="Chen H.Y."/>
            <person name="Chen S.E."/>
            <person name="Zhou L.G."/>
            <person name="Ni X.B."/>
            <person name="Tian J.H."/>
            <person name="Sheng Y."/>
            <person name="Liu T."/>
            <person name="Pan Y.S."/>
            <person name="Xia L.Y."/>
            <person name="Li J."/>
            <person name="Zhao F."/>
            <person name="Cao W.C."/>
        </authorList>
    </citation>
    <scope>NUCLEOTIDE SEQUENCE [LARGE SCALE GENOMIC DNA]</scope>
    <source>
        <strain evidence="3">HaeL-2018</strain>
    </source>
</reference>
<dbReference type="EMBL" id="JABSTR010000001">
    <property type="protein sequence ID" value="KAH9361403.1"/>
    <property type="molecule type" value="Genomic_DNA"/>
</dbReference>
<accession>A0A9J6FEQ3</accession>
<protein>
    <recommendedName>
        <fullName evidence="2">Acyltransferase 3 domain-containing protein</fullName>
    </recommendedName>
</protein>
<feature type="transmembrane region" description="Helical" evidence="1">
    <location>
        <begin position="42"/>
        <end position="63"/>
    </location>
</feature>
<dbReference type="GO" id="GO:0016747">
    <property type="term" value="F:acyltransferase activity, transferring groups other than amino-acyl groups"/>
    <property type="evidence" value="ECO:0007669"/>
    <property type="project" value="InterPro"/>
</dbReference>
<sequence length="113" mass="13109">MNGPLWHETVDRFAEGCKRYWWTNLIYISAWMKTQEVCLPHGWFLSCDMQYFIIAPLFFITLYRRPALGLGLIAALGFASMTVTGLVTYIYDYGPVALFSIPDDEYVLYSFIL</sequence>
<proteinExistence type="predicted"/>
<dbReference type="VEuPathDB" id="VectorBase:HLOH_064914"/>
<organism evidence="3 4">
    <name type="scientific">Haemaphysalis longicornis</name>
    <name type="common">Bush tick</name>
    <dbReference type="NCBI Taxonomy" id="44386"/>
    <lineage>
        <taxon>Eukaryota</taxon>
        <taxon>Metazoa</taxon>
        <taxon>Ecdysozoa</taxon>
        <taxon>Arthropoda</taxon>
        <taxon>Chelicerata</taxon>
        <taxon>Arachnida</taxon>
        <taxon>Acari</taxon>
        <taxon>Parasitiformes</taxon>
        <taxon>Ixodida</taxon>
        <taxon>Ixodoidea</taxon>
        <taxon>Ixodidae</taxon>
        <taxon>Haemaphysalinae</taxon>
        <taxon>Haemaphysalis</taxon>
    </lineage>
</organism>
<keyword evidence="4" id="KW-1185">Reference proteome</keyword>